<evidence type="ECO:0000313" key="5">
    <source>
        <dbReference type="EMBL" id="SFB52499.1"/>
    </source>
</evidence>
<keyword evidence="3" id="KW-0804">Transcription</keyword>
<evidence type="ECO:0000256" key="1">
    <source>
        <dbReference type="ARBA" id="ARBA00023015"/>
    </source>
</evidence>
<sequence length="245" mass="26835">MYREFPPPPPLREVVRCLWSARIRGSFPIVPDGCADLIVAGDEVFVAGPDTSAWRSTLETGTELLGVRFRPGRAPSVLGTPASDLRDRRIPLDELWGRRGRDVADRLLDTPRALPAVALNALHRAGGDAGRRRDPWLEVLLARLNAGVSRVGDAVHDLDLGPRQLRRKFTEAVGYGPATYLRVARLQRALAVAPRVAGLSTLATEAGYADQAHLSRDCRDLTGQTASEYFVLDDRSVHDRSASRS</sequence>
<keyword evidence="1" id="KW-0805">Transcription regulation</keyword>
<protein>
    <submittedName>
        <fullName evidence="5">Transcriptional regulator, AraC family</fullName>
    </submittedName>
</protein>
<reference evidence="6" key="1">
    <citation type="submission" date="2016-10" db="EMBL/GenBank/DDBJ databases">
        <authorList>
            <person name="Varghese N."/>
            <person name="Submissions S."/>
        </authorList>
    </citation>
    <scope>NUCLEOTIDE SEQUENCE [LARGE SCALE GENOMIC DNA]</scope>
    <source>
        <strain evidence="6">CGMCC 4.3568</strain>
    </source>
</reference>
<dbReference type="InterPro" id="IPR018060">
    <property type="entry name" value="HTH_AraC"/>
</dbReference>
<dbReference type="PANTHER" id="PTHR46796:SF15">
    <property type="entry name" value="BLL1074 PROTEIN"/>
    <property type="match status" value="1"/>
</dbReference>
<dbReference type="GO" id="GO:0003700">
    <property type="term" value="F:DNA-binding transcription factor activity"/>
    <property type="evidence" value="ECO:0007669"/>
    <property type="project" value="InterPro"/>
</dbReference>
<dbReference type="OrthoDB" id="9815799at2"/>
<evidence type="ECO:0000313" key="6">
    <source>
        <dbReference type="Proteomes" id="UP000243799"/>
    </source>
</evidence>
<dbReference type="InterPro" id="IPR046532">
    <property type="entry name" value="DUF6597"/>
</dbReference>
<keyword evidence="2" id="KW-0238">DNA-binding</keyword>
<dbReference type="AlphaFoldDB" id="A0A1I1BQ42"/>
<keyword evidence="6" id="KW-1185">Reference proteome</keyword>
<feature type="domain" description="HTH araC/xylS-type" evidence="4">
    <location>
        <begin position="134"/>
        <end position="232"/>
    </location>
</feature>
<dbReference type="Gene3D" id="1.10.10.60">
    <property type="entry name" value="Homeodomain-like"/>
    <property type="match status" value="1"/>
</dbReference>
<dbReference type="SMART" id="SM00342">
    <property type="entry name" value="HTH_ARAC"/>
    <property type="match status" value="1"/>
</dbReference>
<gene>
    <name evidence="5" type="ORF">SAMN05216266_11647</name>
</gene>
<dbReference type="Pfam" id="PF20240">
    <property type="entry name" value="DUF6597"/>
    <property type="match status" value="1"/>
</dbReference>
<organism evidence="5 6">
    <name type="scientific">Amycolatopsis marina</name>
    <dbReference type="NCBI Taxonomy" id="490629"/>
    <lineage>
        <taxon>Bacteria</taxon>
        <taxon>Bacillati</taxon>
        <taxon>Actinomycetota</taxon>
        <taxon>Actinomycetes</taxon>
        <taxon>Pseudonocardiales</taxon>
        <taxon>Pseudonocardiaceae</taxon>
        <taxon>Amycolatopsis</taxon>
    </lineage>
</organism>
<accession>A0A1I1BQ42</accession>
<evidence type="ECO:0000256" key="3">
    <source>
        <dbReference type="ARBA" id="ARBA00023163"/>
    </source>
</evidence>
<dbReference type="PANTHER" id="PTHR46796">
    <property type="entry name" value="HTH-TYPE TRANSCRIPTIONAL ACTIVATOR RHAS-RELATED"/>
    <property type="match status" value="1"/>
</dbReference>
<dbReference type="Proteomes" id="UP000243799">
    <property type="component" value="Unassembled WGS sequence"/>
</dbReference>
<evidence type="ECO:0000256" key="2">
    <source>
        <dbReference type="ARBA" id="ARBA00023125"/>
    </source>
</evidence>
<dbReference type="EMBL" id="FOKG01000016">
    <property type="protein sequence ID" value="SFB52499.1"/>
    <property type="molecule type" value="Genomic_DNA"/>
</dbReference>
<dbReference type="GO" id="GO:0043565">
    <property type="term" value="F:sequence-specific DNA binding"/>
    <property type="evidence" value="ECO:0007669"/>
    <property type="project" value="InterPro"/>
</dbReference>
<proteinExistence type="predicted"/>
<evidence type="ECO:0000259" key="4">
    <source>
        <dbReference type="PROSITE" id="PS01124"/>
    </source>
</evidence>
<name>A0A1I1BQ42_9PSEU</name>
<dbReference type="RefSeq" id="WP_091675580.1">
    <property type="nucleotide sequence ID" value="NZ_FOKG01000016.1"/>
</dbReference>
<dbReference type="PROSITE" id="PS01124">
    <property type="entry name" value="HTH_ARAC_FAMILY_2"/>
    <property type="match status" value="1"/>
</dbReference>
<dbReference type="Pfam" id="PF12833">
    <property type="entry name" value="HTH_18"/>
    <property type="match status" value="1"/>
</dbReference>
<dbReference type="STRING" id="490629.SAMN05216266_11647"/>
<dbReference type="InterPro" id="IPR050204">
    <property type="entry name" value="AraC_XylS_family_regulators"/>
</dbReference>